<name>A0A0E3UUX1_9FUSO</name>
<accession>A0A0E3UUX1</accession>
<dbReference type="HOGENOM" id="CLU_401097_0_0_0"/>
<evidence type="ECO:0000313" key="1">
    <source>
        <dbReference type="EMBL" id="AKC95748.1"/>
    </source>
</evidence>
<dbReference type="Proteomes" id="UP000033103">
    <property type="component" value="Chromosome"/>
</dbReference>
<sequence length="653" mass="76828">MTKKILLALLIIHVSYANNTHIKLKTSFETNSTKALGKDITSIKYIPIEGKIYHKTNHGMFNVFFKLRGERKNIHVPDTNFVFTDSKMYAGAPEGHIDAPVNENNLIDTLLEEQTKLQNLYSGVHLHYHGPHEHDEIGLDEDHSDEEEHEHNHDTFSPITKKWVKPVFLNNDFQAKIGVEYLPNSLNKFALTYIPTIYNGDDIMYYKSFIFDIKNTNLIKDKFAITFNPRLTTINHFTPYILNTGVHLRYAIDKDTTIGLSGVNKFQLDNLKDYRNLKNSITLFYDYNKEKFRAHKFYEVLDHEHEKLEQYKLEFKFDHTGTYTLPDSKKEKLKYASKVNQYEFKLKQKIKKPDFLIKGLTFENVTDLNYTLGYIENAHKYLGTYKLYSMHKPTQADKNLKVDEIYNKENHLPEFSHTWSNEDLSLIEGQVGVLKGAKMYFIKKRKEAIYFDQYSKEKRINLFELKNVTKIDYNNFKLKNSLYLSKDNFFKTFALDNELTLSYLYKNGIFEAKPYITHNYDVFYKKDLKLYDYNVLTPGIDIGINYKKDNFSLKLGTDIKNDFQFRRATKLGINDTLGNQNEIDKLVKGSIIYVKPYLKVENKFGDHLTVKGDFSYEYMKSFDVTRGSTYTMYKPIEFKQHNIKTKISLQYDL</sequence>
<gene>
    <name evidence="1" type="ORF">VC03_04475</name>
</gene>
<dbReference type="RefSeq" id="WP_046328853.1">
    <property type="nucleotide sequence ID" value="NZ_CP011280.1"/>
</dbReference>
<evidence type="ECO:0000313" key="2">
    <source>
        <dbReference type="Proteomes" id="UP000033103"/>
    </source>
</evidence>
<protein>
    <submittedName>
        <fullName evidence="1">Uncharacterized protein</fullName>
    </submittedName>
</protein>
<dbReference type="AlphaFoldDB" id="A0A0E3UUX1"/>
<dbReference type="OrthoDB" id="95699at2"/>
<organism evidence="1 2">
    <name type="scientific">Sneathia vaginalis</name>
    <dbReference type="NCBI Taxonomy" id="187101"/>
    <lineage>
        <taxon>Bacteria</taxon>
        <taxon>Fusobacteriati</taxon>
        <taxon>Fusobacteriota</taxon>
        <taxon>Fusobacteriia</taxon>
        <taxon>Fusobacteriales</taxon>
        <taxon>Leptotrichiaceae</taxon>
        <taxon>Sneathia</taxon>
    </lineage>
</organism>
<keyword evidence="2" id="KW-1185">Reference proteome</keyword>
<reference evidence="1 2" key="1">
    <citation type="journal article" date="2012" name="BMC Genomics">
        <title>Genomic sequence analysis and characterization of Sneathia amnii sp. nov.</title>
        <authorList>
            <consortium name="Vaginal Microbiome Consortium (additional members)"/>
            <person name="Harwich M.D.Jr."/>
            <person name="Serrano M.G."/>
            <person name="Fettweis J.M."/>
            <person name="Alves J.M."/>
            <person name="Reimers M.A."/>
            <person name="Buck G.A."/>
            <person name="Jefferson K.K."/>
        </authorList>
    </citation>
    <scope>NUCLEOTIDE SEQUENCE [LARGE SCALE GENOMIC DNA]</scope>
    <source>
        <strain evidence="1 2">SN35</strain>
    </source>
</reference>
<dbReference type="EMBL" id="CP011280">
    <property type="protein sequence ID" value="AKC95748.1"/>
    <property type="molecule type" value="Genomic_DNA"/>
</dbReference>
<dbReference type="KEGG" id="sns:VC03_04475"/>
<dbReference type="PATRIC" id="fig|1069640.6.peg.884"/>
<proteinExistence type="predicted"/>